<accession>K9VCC8</accession>
<evidence type="ECO:0000256" key="3">
    <source>
        <dbReference type="ARBA" id="ARBA00022801"/>
    </source>
</evidence>
<dbReference type="GO" id="GO:0005576">
    <property type="term" value="C:extracellular region"/>
    <property type="evidence" value="ECO:0007669"/>
    <property type="project" value="TreeGrafter"/>
</dbReference>
<organism evidence="7 8">
    <name type="scientific">Phormidium nigroviride PCC 7112</name>
    <dbReference type="NCBI Taxonomy" id="179408"/>
    <lineage>
        <taxon>Bacteria</taxon>
        <taxon>Bacillati</taxon>
        <taxon>Cyanobacteriota</taxon>
        <taxon>Cyanophyceae</taxon>
        <taxon>Oscillatoriophycideae</taxon>
        <taxon>Oscillatoriales</taxon>
        <taxon>Oscillatoriaceae</taxon>
        <taxon>Phormidium</taxon>
    </lineage>
</organism>
<dbReference type="Gene3D" id="3.20.20.80">
    <property type="entry name" value="Glycosidases"/>
    <property type="match status" value="1"/>
</dbReference>
<evidence type="ECO:0000256" key="5">
    <source>
        <dbReference type="RuleBase" id="RU000489"/>
    </source>
</evidence>
<dbReference type="SUPFAM" id="SSF56371">
    <property type="entry name" value="Ribosome inactivating proteins (RIP)"/>
    <property type="match status" value="1"/>
</dbReference>
<dbReference type="PROSITE" id="PS01095">
    <property type="entry name" value="GH18_1"/>
    <property type="match status" value="1"/>
</dbReference>
<dbReference type="Gene3D" id="2.120.10.80">
    <property type="entry name" value="Kelch-type beta propeller"/>
    <property type="match status" value="1"/>
</dbReference>
<keyword evidence="3 5" id="KW-0378">Hydrolase</keyword>
<dbReference type="RefSeq" id="WP_015174883.1">
    <property type="nucleotide sequence ID" value="NC_019729.1"/>
</dbReference>
<dbReference type="Pfam" id="PF00704">
    <property type="entry name" value="Glyco_hydro_18"/>
    <property type="match status" value="1"/>
</dbReference>
<dbReference type="PANTHER" id="PTHR11177:SF317">
    <property type="entry name" value="CHITINASE 12-RELATED"/>
    <property type="match status" value="1"/>
</dbReference>
<dbReference type="InterPro" id="IPR001579">
    <property type="entry name" value="Glyco_hydro_18_chit_AS"/>
</dbReference>
<evidence type="ECO:0000313" key="7">
    <source>
        <dbReference type="EMBL" id="AFZ05556.1"/>
    </source>
</evidence>
<dbReference type="InterPro" id="IPR036041">
    <property type="entry name" value="Ribosome-inact_prot_sf"/>
</dbReference>
<dbReference type="OrthoDB" id="500875at2"/>
<dbReference type="GO" id="GO:0008843">
    <property type="term" value="F:endochitinase activity"/>
    <property type="evidence" value="ECO:0007669"/>
    <property type="project" value="UniProtKB-EC"/>
</dbReference>
<dbReference type="PANTHER" id="PTHR11177">
    <property type="entry name" value="CHITINASE"/>
    <property type="match status" value="1"/>
</dbReference>
<dbReference type="GO" id="GO:0017148">
    <property type="term" value="P:negative regulation of translation"/>
    <property type="evidence" value="ECO:0007669"/>
    <property type="project" value="InterPro"/>
</dbReference>
<sequence>MGISTDYSNVPDWVAKPEGYPTGSMVKYNGNIFYANFWASEPGVGDADHNGWRFYDELYDQTPHTPTAQAKIIAYIPTWRKKEGFNYANDEMYRYITHGIVSFLMFSEVNLGEFEPKSLDEVKAILSDVVNTGHRNGTRISIALGGAVDYGFLKLMTDIGNNPDNPLLDRAVQNVVNFVNSNNLDGVDLDLECWWGKPGEQDQGGRPKGDGPHPAGSALTLFAQKLKQAMPDKLVSAAIFGTSWYGNNYDPKLADYVDWLGIMTYDLTGSWNSSPVGPHTTLYKIRNQESYVEEQQGEWPGGGIVNNPILSVEDTLWYWTNPLFVNWQGAGQNIPRNKIAAGVPIYGYDFAYGKDPDDLSGQVPPGYKSIRYKDILAQFPDAHTAANGNIKVSGSTPRPPFISASGNYPYTHNIYFETPDTAVSKLNFLKDVGAQGVIIWELSNDVWEDNKSIIKALYQNSGNPEKPPLPSTLEPSITPLGIFDNAKALTTGSANIIGTSGPPAVAVYDDKLFCVHEGQGEDGYLWYCTFDFKRNEWSQDIKLSFGTGGPPAVAVYDNKLFCVHEGQGEDGYLWYCTFDFKRNEWSQDIRLNVGVGSRRHNNPSAALAVYREKLFCVHEGRGEDGLLWGCTFDKNTQTWSEDSWLVSGGKWPWDPKPGTVGSAPPFIKSSGAPGLAVLNDRLICLHEGSSESGTLWHCDFNGTEWSKDQEFFPTAELAAPVISITGPPSLEVIDGKLFCFYEGPGADGYLHTLNYDLKHEDLNTDIGLSGSPAAKAYNGELYILHEGPGDDGRLMMTNAPLPKVPKGWIEVRGENSYCYCVCNRASSEQQGDISHSHTMNIEAGAPYFYAVLTKDDDTVDFPTGAILTIQDPDGTKYDRDIQEENLLVIMSGSSVRCLIVKNPKPGNWTMTMTVPDGVGFHCECNTIPSKDVYDTITTALSTTNQLQKRSVVALGMLGLAVLVNFYLEDNKTKNQDIKLVPELVGTAVESPTSIALNASGATPTRSNSEKATALAAAASLSSKEKALVTEGDALQQYLLEGKGNNDTGTFEILDSNGTGTPETYTSYLRWIAAIRPRLGGNGYFAVRLQLPDSQQSPWIRIQASGFYLEAFSTADNPFVNGNWQGRDIPENLIPYPDPSSPENAPTVSFDSINQGAIPNANNWMNGTTDTLNHSTVVILIFVISEAARFDGVAFAVDRVLSQFATYNWYYFRPLLNLWDPISNQYYNTERHAGVSVRAAGQMVRRRPELQNDLPRRNTLLNYLVALVRDYGYPSEPNN</sequence>
<feature type="domain" description="GH18" evidence="6">
    <location>
        <begin position="70"/>
        <end position="460"/>
    </location>
</feature>
<dbReference type="InterPro" id="IPR011583">
    <property type="entry name" value="Chitinase_II/V-like_cat"/>
</dbReference>
<keyword evidence="4 5" id="KW-0326">Glycosidase</keyword>
<dbReference type="SUPFAM" id="SSF51445">
    <property type="entry name" value="(Trans)glycosidases"/>
    <property type="match status" value="1"/>
</dbReference>
<dbReference type="PATRIC" id="fig|179408.3.peg.1226"/>
<dbReference type="InterPro" id="IPR001223">
    <property type="entry name" value="Glyco_hydro18_cat"/>
</dbReference>
<comment type="catalytic activity">
    <reaction evidence="1">
        <text>Random endo-hydrolysis of N-acetyl-beta-D-glucosaminide (1-&gt;4)-beta-linkages in chitin and chitodextrins.</text>
        <dbReference type="EC" id="3.2.1.14"/>
    </reaction>
</comment>
<dbReference type="GO" id="GO:0008061">
    <property type="term" value="F:chitin binding"/>
    <property type="evidence" value="ECO:0007669"/>
    <property type="project" value="InterPro"/>
</dbReference>
<dbReference type="eggNOG" id="COG3325">
    <property type="taxonomic scope" value="Bacteria"/>
</dbReference>
<keyword evidence="8" id="KW-1185">Reference proteome</keyword>
<evidence type="ECO:0000259" key="6">
    <source>
        <dbReference type="PROSITE" id="PS51910"/>
    </source>
</evidence>
<dbReference type="InterPro" id="IPR050314">
    <property type="entry name" value="Glycosyl_Hydrlase_18"/>
</dbReference>
<dbReference type="SMART" id="SM00636">
    <property type="entry name" value="Glyco_18"/>
    <property type="match status" value="1"/>
</dbReference>
<evidence type="ECO:0000256" key="4">
    <source>
        <dbReference type="ARBA" id="ARBA00023295"/>
    </source>
</evidence>
<evidence type="ECO:0000256" key="2">
    <source>
        <dbReference type="ARBA" id="ARBA00012729"/>
    </source>
</evidence>
<dbReference type="InterPro" id="IPR017853">
    <property type="entry name" value="GH"/>
</dbReference>
<gene>
    <name evidence="7" type="ORF">Osc7112_0997</name>
</gene>
<name>K9VCC8_9CYAN</name>
<evidence type="ECO:0000313" key="8">
    <source>
        <dbReference type="Proteomes" id="UP000010478"/>
    </source>
</evidence>
<dbReference type="InterPro" id="IPR015915">
    <property type="entry name" value="Kelch-typ_b-propeller"/>
</dbReference>
<dbReference type="GO" id="GO:0005975">
    <property type="term" value="P:carbohydrate metabolic process"/>
    <property type="evidence" value="ECO:0007669"/>
    <property type="project" value="InterPro"/>
</dbReference>
<dbReference type="EMBL" id="CP003614">
    <property type="protein sequence ID" value="AFZ05556.1"/>
    <property type="molecule type" value="Genomic_DNA"/>
</dbReference>
<dbReference type="KEGG" id="oni:Osc7112_0997"/>
<dbReference type="PROSITE" id="PS51910">
    <property type="entry name" value="GH18_2"/>
    <property type="match status" value="1"/>
</dbReference>
<dbReference type="SUPFAM" id="SSF89372">
    <property type="entry name" value="Fucose-specific lectin"/>
    <property type="match status" value="2"/>
</dbReference>
<reference evidence="7 8" key="1">
    <citation type="submission" date="2012-05" db="EMBL/GenBank/DDBJ databases">
        <title>Finished chromosome of genome of Oscillatoria sp. PCC 7112.</title>
        <authorList>
            <consortium name="US DOE Joint Genome Institute"/>
            <person name="Gugger M."/>
            <person name="Coursin T."/>
            <person name="Rippka R."/>
            <person name="Tandeau De Marsac N."/>
            <person name="Huntemann M."/>
            <person name="Wei C.-L."/>
            <person name="Han J."/>
            <person name="Detter J.C."/>
            <person name="Han C."/>
            <person name="Tapia R."/>
            <person name="Davenport K."/>
            <person name="Daligault H."/>
            <person name="Erkkila T."/>
            <person name="Gu W."/>
            <person name="Munk A.C.C."/>
            <person name="Teshima H."/>
            <person name="Xu Y."/>
            <person name="Chain P."/>
            <person name="Chen A."/>
            <person name="Krypides N."/>
            <person name="Mavromatis K."/>
            <person name="Markowitz V."/>
            <person name="Szeto E."/>
            <person name="Ivanova N."/>
            <person name="Mikhailova N."/>
            <person name="Ovchinnikova G."/>
            <person name="Pagani I."/>
            <person name="Pati A."/>
            <person name="Goodwin L."/>
            <person name="Peters L."/>
            <person name="Pitluck S."/>
            <person name="Woyke T."/>
            <person name="Kerfeld C."/>
        </authorList>
    </citation>
    <scope>NUCLEOTIDE SEQUENCE [LARGE SCALE GENOMIC DNA]</scope>
    <source>
        <strain evidence="7 8">PCC 7112</strain>
    </source>
</reference>
<evidence type="ECO:0000256" key="1">
    <source>
        <dbReference type="ARBA" id="ARBA00000822"/>
    </source>
</evidence>
<dbReference type="EC" id="3.2.1.14" evidence="2"/>
<dbReference type="GO" id="GO:0030598">
    <property type="term" value="F:rRNA N-glycosylase activity"/>
    <property type="evidence" value="ECO:0007669"/>
    <property type="project" value="InterPro"/>
</dbReference>
<dbReference type="Proteomes" id="UP000010478">
    <property type="component" value="Chromosome"/>
</dbReference>
<dbReference type="STRING" id="179408.Osc7112_0997"/>
<dbReference type="HOGENOM" id="CLU_003444_0_0_3"/>
<proteinExistence type="predicted"/>
<dbReference type="AlphaFoldDB" id="K9VCC8"/>
<dbReference type="GO" id="GO:0006032">
    <property type="term" value="P:chitin catabolic process"/>
    <property type="evidence" value="ECO:0007669"/>
    <property type="project" value="TreeGrafter"/>
</dbReference>
<protein>
    <recommendedName>
        <fullName evidence="2">chitinase</fullName>
        <ecNumber evidence="2">3.2.1.14</ecNumber>
    </recommendedName>
</protein>